<dbReference type="EMBL" id="JAHQIW010006697">
    <property type="protein sequence ID" value="KAJ1369899.1"/>
    <property type="molecule type" value="Genomic_DNA"/>
</dbReference>
<evidence type="ECO:0000313" key="3">
    <source>
        <dbReference type="Proteomes" id="UP001196413"/>
    </source>
</evidence>
<feature type="transmembrane region" description="Helical" evidence="1">
    <location>
        <begin position="42"/>
        <end position="61"/>
    </location>
</feature>
<name>A0AAD5R6S0_PARTN</name>
<keyword evidence="1" id="KW-0812">Transmembrane</keyword>
<sequence>MASGMSCTAFTYAVTAGAAGASGAISSKFAFGELAASSQYEMFALSVFVFVMSNVLMWWAYTKSLSLADSTIQCLAVNIGTNFTLTVRWIFRSQIDYYSNTWPLYIEERGSRAVAPLV</sequence>
<reference evidence="2" key="1">
    <citation type="submission" date="2021-06" db="EMBL/GenBank/DDBJ databases">
        <title>Parelaphostrongylus tenuis whole genome reference sequence.</title>
        <authorList>
            <person name="Garwood T.J."/>
            <person name="Larsen P.A."/>
            <person name="Fountain-Jones N.M."/>
            <person name="Garbe J.R."/>
            <person name="Macchietto M.G."/>
            <person name="Kania S.A."/>
            <person name="Gerhold R.W."/>
            <person name="Richards J.E."/>
            <person name="Wolf T.M."/>
        </authorList>
    </citation>
    <scope>NUCLEOTIDE SEQUENCE</scope>
    <source>
        <strain evidence="2">MNPRO001-30</strain>
        <tissue evidence="2">Meninges</tissue>
    </source>
</reference>
<keyword evidence="1" id="KW-1133">Transmembrane helix</keyword>
<organism evidence="2 3">
    <name type="scientific">Parelaphostrongylus tenuis</name>
    <name type="common">Meningeal worm</name>
    <dbReference type="NCBI Taxonomy" id="148309"/>
    <lineage>
        <taxon>Eukaryota</taxon>
        <taxon>Metazoa</taxon>
        <taxon>Ecdysozoa</taxon>
        <taxon>Nematoda</taxon>
        <taxon>Chromadorea</taxon>
        <taxon>Rhabditida</taxon>
        <taxon>Rhabditina</taxon>
        <taxon>Rhabditomorpha</taxon>
        <taxon>Strongyloidea</taxon>
        <taxon>Metastrongylidae</taxon>
        <taxon>Parelaphostrongylus</taxon>
    </lineage>
</organism>
<dbReference type="AlphaFoldDB" id="A0AAD5R6S0"/>
<protein>
    <submittedName>
        <fullName evidence="2">Uncharacterized protein</fullName>
    </submittedName>
</protein>
<keyword evidence="1" id="KW-0472">Membrane</keyword>
<accession>A0AAD5R6S0</accession>
<comment type="caution">
    <text evidence="2">The sequence shown here is derived from an EMBL/GenBank/DDBJ whole genome shotgun (WGS) entry which is preliminary data.</text>
</comment>
<keyword evidence="3" id="KW-1185">Reference proteome</keyword>
<evidence type="ECO:0000313" key="2">
    <source>
        <dbReference type="EMBL" id="KAJ1369899.1"/>
    </source>
</evidence>
<evidence type="ECO:0000256" key="1">
    <source>
        <dbReference type="SAM" id="Phobius"/>
    </source>
</evidence>
<proteinExistence type="predicted"/>
<dbReference type="Proteomes" id="UP001196413">
    <property type="component" value="Unassembled WGS sequence"/>
</dbReference>
<gene>
    <name evidence="2" type="ORF">KIN20_031489</name>
</gene>